<protein>
    <submittedName>
        <fullName evidence="8">Methyltetrahydrofolate--corrinoid methyltransferase</fullName>
    </submittedName>
</protein>
<dbReference type="GO" id="GO:0046653">
    <property type="term" value="P:tetrahydrofolate metabolic process"/>
    <property type="evidence" value="ECO:0007669"/>
    <property type="project" value="TreeGrafter"/>
</dbReference>
<dbReference type="Proteomes" id="UP000230052">
    <property type="component" value="Unassembled WGS sequence"/>
</dbReference>
<dbReference type="EMBL" id="PEWV01000022">
    <property type="protein sequence ID" value="PIU42057.1"/>
    <property type="molecule type" value="Genomic_DNA"/>
</dbReference>
<keyword evidence="3" id="KW-0846">Cobalamin</keyword>
<evidence type="ECO:0000313" key="9">
    <source>
        <dbReference type="Proteomes" id="UP000230052"/>
    </source>
</evidence>
<dbReference type="InterPro" id="IPR011005">
    <property type="entry name" value="Dihydropteroate_synth-like_sf"/>
</dbReference>
<feature type="domain" description="Pterin-binding" evidence="7">
    <location>
        <begin position="1"/>
        <end position="246"/>
    </location>
</feature>
<dbReference type="GO" id="GO:0005829">
    <property type="term" value="C:cytosol"/>
    <property type="evidence" value="ECO:0007669"/>
    <property type="project" value="TreeGrafter"/>
</dbReference>
<dbReference type="GO" id="GO:0046872">
    <property type="term" value="F:metal ion binding"/>
    <property type="evidence" value="ECO:0007669"/>
    <property type="project" value="UniProtKB-KW"/>
</dbReference>
<sequence>MLVIGELINGMYQNVEQAIKTKNRSIIHKLAKEQLEAGADMLDINAGPHGADPKETMRWLIETIREVTPAPLAIDSTKLDVVELGLKLAGEGSMINSTKADDEKLDIYVPLAKKYKAKLIGLTMDKKGVPRDKNVKCELAAKILAKCMEMDLPLEDVYIDPIVLPVNVAQAQCAELLDVLREFKLISDPPPQTVVGLSNVSQGTKQRSLINRTYLVMAVASGLSGAIVDPLDKELMDAMITAELLLNKNIYCDSYIDAYRKR</sequence>
<name>A0A2J0L690_9BACT</name>
<evidence type="ECO:0000313" key="8">
    <source>
        <dbReference type="EMBL" id="PIU42057.1"/>
    </source>
</evidence>
<dbReference type="InterPro" id="IPR050554">
    <property type="entry name" value="Met_Synthase/Corrinoid"/>
</dbReference>
<accession>A0A2J0L690</accession>
<reference evidence="8 9" key="1">
    <citation type="submission" date="2017-09" db="EMBL/GenBank/DDBJ databases">
        <title>Depth-based differentiation of microbial function through sediment-hosted aquifers and enrichment of novel symbionts in the deep terrestrial subsurface.</title>
        <authorList>
            <person name="Probst A.J."/>
            <person name="Ladd B."/>
            <person name="Jarett J.K."/>
            <person name="Geller-Mcgrath D.E."/>
            <person name="Sieber C.M."/>
            <person name="Emerson J.B."/>
            <person name="Anantharaman K."/>
            <person name="Thomas B.C."/>
            <person name="Malmstrom R."/>
            <person name="Stieglmeier M."/>
            <person name="Klingl A."/>
            <person name="Woyke T."/>
            <person name="Ryan C.M."/>
            <person name="Banfield J.F."/>
        </authorList>
    </citation>
    <scope>NUCLEOTIDE SEQUENCE [LARGE SCALE GENOMIC DNA]</scope>
    <source>
        <strain evidence="8">CG07_land_8_20_14_0_80_42_15</strain>
    </source>
</reference>
<comment type="caution">
    <text evidence="8">The sequence shown here is derived from an EMBL/GenBank/DDBJ whole genome shotgun (WGS) entry which is preliminary data.</text>
</comment>
<evidence type="ECO:0000256" key="3">
    <source>
        <dbReference type="ARBA" id="ARBA00022628"/>
    </source>
</evidence>
<evidence type="ECO:0000256" key="6">
    <source>
        <dbReference type="ARBA" id="ARBA00023285"/>
    </source>
</evidence>
<evidence type="ECO:0000256" key="2">
    <source>
        <dbReference type="ARBA" id="ARBA00022603"/>
    </source>
</evidence>
<evidence type="ECO:0000259" key="7">
    <source>
        <dbReference type="PROSITE" id="PS50972"/>
    </source>
</evidence>
<comment type="similarity">
    <text evidence="1">Belongs to the vitamin-B12 dependent methionine synthase family.</text>
</comment>
<dbReference type="GO" id="GO:0031419">
    <property type="term" value="F:cobalamin binding"/>
    <property type="evidence" value="ECO:0007669"/>
    <property type="project" value="UniProtKB-KW"/>
</dbReference>
<keyword evidence="5" id="KW-0479">Metal-binding</keyword>
<keyword evidence="4 8" id="KW-0808">Transferase</keyword>
<evidence type="ECO:0000256" key="4">
    <source>
        <dbReference type="ARBA" id="ARBA00022679"/>
    </source>
</evidence>
<dbReference type="InterPro" id="IPR000489">
    <property type="entry name" value="Pterin-binding_dom"/>
</dbReference>
<proteinExistence type="inferred from homology"/>
<gene>
    <name evidence="8" type="ORF">COS99_02395</name>
</gene>
<dbReference type="NCBIfam" id="NF005719">
    <property type="entry name" value="PRK07535.1"/>
    <property type="match status" value="1"/>
</dbReference>
<dbReference type="PANTHER" id="PTHR45833">
    <property type="entry name" value="METHIONINE SYNTHASE"/>
    <property type="match status" value="1"/>
</dbReference>
<dbReference type="AlphaFoldDB" id="A0A2J0L690"/>
<dbReference type="GO" id="GO:0008705">
    <property type="term" value="F:methionine synthase activity"/>
    <property type="evidence" value="ECO:0007669"/>
    <property type="project" value="TreeGrafter"/>
</dbReference>
<evidence type="ECO:0000256" key="1">
    <source>
        <dbReference type="ARBA" id="ARBA00010398"/>
    </source>
</evidence>
<dbReference type="Gene3D" id="3.20.20.20">
    <property type="entry name" value="Dihydropteroate synthase-like"/>
    <property type="match status" value="1"/>
</dbReference>
<dbReference type="Pfam" id="PF00809">
    <property type="entry name" value="Pterin_bind"/>
    <property type="match status" value="1"/>
</dbReference>
<organism evidence="8 9">
    <name type="scientific">Candidatus Aquitaenariimonas noxiae</name>
    <dbReference type="NCBI Taxonomy" id="1974741"/>
    <lineage>
        <taxon>Bacteria</taxon>
        <taxon>Pseudomonadati</taxon>
        <taxon>Candidatus Omnitrophota</taxon>
        <taxon>Candidatus Aquitaenariimonas</taxon>
    </lineage>
</organism>
<keyword evidence="2 8" id="KW-0489">Methyltransferase</keyword>
<dbReference type="GO" id="GO:0032259">
    <property type="term" value="P:methylation"/>
    <property type="evidence" value="ECO:0007669"/>
    <property type="project" value="UniProtKB-KW"/>
</dbReference>
<dbReference type="PANTHER" id="PTHR45833:SF1">
    <property type="entry name" value="METHIONINE SYNTHASE"/>
    <property type="match status" value="1"/>
</dbReference>
<evidence type="ECO:0000256" key="5">
    <source>
        <dbReference type="ARBA" id="ARBA00022723"/>
    </source>
</evidence>
<dbReference type="GO" id="GO:0050667">
    <property type="term" value="P:homocysteine metabolic process"/>
    <property type="evidence" value="ECO:0007669"/>
    <property type="project" value="TreeGrafter"/>
</dbReference>
<keyword evidence="6" id="KW-0170">Cobalt</keyword>
<dbReference type="PROSITE" id="PS50972">
    <property type="entry name" value="PTERIN_BINDING"/>
    <property type="match status" value="1"/>
</dbReference>
<dbReference type="SUPFAM" id="SSF51717">
    <property type="entry name" value="Dihydropteroate synthetase-like"/>
    <property type="match status" value="1"/>
</dbReference>